<name>A0ABS1TLI5_9BACI</name>
<organism evidence="1 2">
    <name type="scientific">Neobacillus paridis</name>
    <dbReference type="NCBI Taxonomy" id="2803862"/>
    <lineage>
        <taxon>Bacteria</taxon>
        <taxon>Bacillati</taxon>
        <taxon>Bacillota</taxon>
        <taxon>Bacilli</taxon>
        <taxon>Bacillales</taxon>
        <taxon>Bacillaceae</taxon>
        <taxon>Neobacillus</taxon>
    </lineage>
</organism>
<dbReference type="RefSeq" id="WP_202653333.1">
    <property type="nucleotide sequence ID" value="NZ_JAESWB010000134.1"/>
</dbReference>
<proteinExistence type="predicted"/>
<reference evidence="1 2" key="1">
    <citation type="submission" date="2021-01" db="EMBL/GenBank/DDBJ databases">
        <title>Genome public.</title>
        <authorList>
            <person name="Liu C."/>
            <person name="Sun Q."/>
        </authorList>
    </citation>
    <scope>NUCLEOTIDE SEQUENCE [LARGE SCALE GENOMIC DNA]</scope>
    <source>
        <strain evidence="1 2">YIM B02564</strain>
    </source>
</reference>
<dbReference type="EMBL" id="JAESWB010000134">
    <property type="protein sequence ID" value="MBL4952053.1"/>
    <property type="molecule type" value="Genomic_DNA"/>
</dbReference>
<protein>
    <submittedName>
        <fullName evidence="1">Uncharacterized protein</fullName>
    </submittedName>
</protein>
<gene>
    <name evidence="1" type="ORF">JK635_07495</name>
</gene>
<accession>A0ABS1TLI5</accession>
<dbReference type="Proteomes" id="UP000623967">
    <property type="component" value="Unassembled WGS sequence"/>
</dbReference>
<evidence type="ECO:0000313" key="2">
    <source>
        <dbReference type="Proteomes" id="UP000623967"/>
    </source>
</evidence>
<comment type="caution">
    <text evidence="1">The sequence shown here is derived from an EMBL/GenBank/DDBJ whole genome shotgun (WGS) entry which is preliminary data.</text>
</comment>
<keyword evidence="2" id="KW-1185">Reference proteome</keyword>
<evidence type="ECO:0000313" key="1">
    <source>
        <dbReference type="EMBL" id="MBL4952053.1"/>
    </source>
</evidence>
<sequence length="164" mass="19171">MNLNDVLTLKEVEKIWKGVRGTSEANLRNKFRNGDFNELIQKGLARKTLGGGWLVAKKAMINLFGEPEGEKYMLLTIEKRKNHQHIIGEEFKDAYSVRTEKDIEIMLGKEIENLDSEVYEQHEKEIESIYNLEVGFYTIDQGDFTYYIEIKEDLKTMEHAIKNH</sequence>